<proteinExistence type="predicted"/>
<dbReference type="KEGG" id="mng:MNEG_16455"/>
<reference evidence="1 2" key="1">
    <citation type="journal article" date="2013" name="BMC Genomics">
        <title>Reconstruction of the lipid metabolism for the microalga Monoraphidium neglectum from its genome sequence reveals characteristics suitable for biofuel production.</title>
        <authorList>
            <person name="Bogen C."/>
            <person name="Al-Dilaimi A."/>
            <person name="Albersmeier A."/>
            <person name="Wichmann J."/>
            <person name="Grundmann M."/>
            <person name="Rupp O."/>
            <person name="Lauersen K.J."/>
            <person name="Blifernez-Klassen O."/>
            <person name="Kalinowski J."/>
            <person name="Goesmann A."/>
            <person name="Mussgnug J.H."/>
            <person name="Kruse O."/>
        </authorList>
    </citation>
    <scope>NUCLEOTIDE SEQUENCE [LARGE SCALE GENOMIC DNA]</scope>
    <source>
        <strain evidence="1 2">SAG 48.87</strain>
    </source>
</reference>
<dbReference type="Proteomes" id="UP000054498">
    <property type="component" value="Unassembled WGS sequence"/>
</dbReference>
<gene>
    <name evidence="1" type="ORF">MNEG_16455</name>
</gene>
<evidence type="ECO:0000313" key="2">
    <source>
        <dbReference type="Proteomes" id="UP000054498"/>
    </source>
</evidence>
<feature type="non-terminal residue" evidence="1">
    <location>
        <position position="1"/>
    </location>
</feature>
<dbReference type="EMBL" id="KK106593">
    <property type="protein sequence ID" value="KIY91508.1"/>
    <property type="molecule type" value="Genomic_DNA"/>
</dbReference>
<evidence type="ECO:0000313" key="1">
    <source>
        <dbReference type="EMBL" id="KIY91508.1"/>
    </source>
</evidence>
<dbReference type="GeneID" id="25734216"/>
<dbReference type="AlphaFoldDB" id="A0A0D2K5Q7"/>
<organism evidence="1 2">
    <name type="scientific">Monoraphidium neglectum</name>
    <dbReference type="NCBI Taxonomy" id="145388"/>
    <lineage>
        <taxon>Eukaryota</taxon>
        <taxon>Viridiplantae</taxon>
        <taxon>Chlorophyta</taxon>
        <taxon>core chlorophytes</taxon>
        <taxon>Chlorophyceae</taxon>
        <taxon>CS clade</taxon>
        <taxon>Sphaeropleales</taxon>
        <taxon>Selenastraceae</taxon>
        <taxon>Monoraphidium</taxon>
    </lineage>
</organism>
<accession>A0A0D2K5Q7</accession>
<protein>
    <submittedName>
        <fullName evidence="1">Uncharacterized protein</fullName>
    </submittedName>
</protein>
<sequence length="130" mass="12585">VVRRALAYLLDLALQCAPRGGRVLVGAREAGGGVEVSLLLSGRLQPGRAHTTAPGFAALEGGGGAAAGAGSGGGAGLVSLELAERLVSGSGGSMHVLYPCDLISAAGSRESATSIEVWWPAPLAGGAGAP</sequence>
<dbReference type="RefSeq" id="XP_013890528.1">
    <property type="nucleotide sequence ID" value="XM_014035074.1"/>
</dbReference>
<name>A0A0D2K5Q7_9CHLO</name>
<keyword evidence="2" id="KW-1185">Reference proteome</keyword>